<dbReference type="EMBL" id="HACA01013366">
    <property type="protein sequence ID" value="CDW30727.1"/>
    <property type="molecule type" value="Transcribed_RNA"/>
</dbReference>
<reference evidence="1" key="1">
    <citation type="submission" date="2014-05" db="EMBL/GenBank/DDBJ databases">
        <authorList>
            <person name="Chronopoulou M."/>
        </authorList>
    </citation>
    <scope>NUCLEOTIDE SEQUENCE</scope>
    <source>
        <tissue evidence="1">Whole organism</tissue>
    </source>
</reference>
<accession>A0A0K2TYC8</accession>
<proteinExistence type="predicted"/>
<sequence length="52" mass="5922">MIKSTISSAFSHQASSLCTHVRVLRFLVSTFQVHNYNITYNGVVLFLEFSIN</sequence>
<protein>
    <submittedName>
        <fullName evidence="1">Uncharacterized protein</fullName>
    </submittedName>
</protein>
<name>A0A0K2TYC8_LEPSM</name>
<evidence type="ECO:0000313" key="1">
    <source>
        <dbReference type="EMBL" id="CDW30727.1"/>
    </source>
</evidence>
<organism evidence="1">
    <name type="scientific">Lepeophtheirus salmonis</name>
    <name type="common">Salmon louse</name>
    <name type="synonym">Caligus salmonis</name>
    <dbReference type="NCBI Taxonomy" id="72036"/>
    <lineage>
        <taxon>Eukaryota</taxon>
        <taxon>Metazoa</taxon>
        <taxon>Ecdysozoa</taxon>
        <taxon>Arthropoda</taxon>
        <taxon>Crustacea</taxon>
        <taxon>Multicrustacea</taxon>
        <taxon>Hexanauplia</taxon>
        <taxon>Copepoda</taxon>
        <taxon>Siphonostomatoida</taxon>
        <taxon>Caligidae</taxon>
        <taxon>Lepeophtheirus</taxon>
    </lineage>
</organism>
<dbReference type="AlphaFoldDB" id="A0A0K2TYC8"/>